<name>A0A0A5GEP2_9BACI</name>
<dbReference type="STRING" id="1385511.GCA_000425225_02434"/>
<organism evidence="1 2">
    <name type="scientific">Pontibacillus marinus BH030004 = DSM 16465</name>
    <dbReference type="NCBI Taxonomy" id="1385511"/>
    <lineage>
        <taxon>Bacteria</taxon>
        <taxon>Bacillati</taxon>
        <taxon>Bacillota</taxon>
        <taxon>Bacilli</taxon>
        <taxon>Bacillales</taxon>
        <taxon>Bacillaceae</taxon>
        <taxon>Pontibacillus</taxon>
    </lineage>
</organism>
<dbReference type="Gene3D" id="3.40.50.150">
    <property type="entry name" value="Vaccinia Virus protein VP39"/>
    <property type="match status" value="1"/>
</dbReference>
<proteinExistence type="predicted"/>
<dbReference type="Pfam" id="PF13578">
    <property type="entry name" value="Methyltransf_24"/>
    <property type="match status" value="1"/>
</dbReference>
<dbReference type="eggNOG" id="COG4122">
    <property type="taxonomic scope" value="Bacteria"/>
</dbReference>
<dbReference type="OrthoDB" id="9791837at2"/>
<keyword evidence="2" id="KW-1185">Reference proteome</keyword>
<gene>
    <name evidence="1" type="ORF">N783_04715</name>
</gene>
<evidence type="ECO:0008006" key="3">
    <source>
        <dbReference type="Google" id="ProtNLM"/>
    </source>
</evidence>
<protein>
    <recommendedName>
        <fullName evidence="3">O-methyltransferase</fullName>
    </recommendedName>
</protein>
<dbReference type="AlphaFoldDB" id="A0A0A5GEP2"/>
<evidence type="ECO:0000313" key="1">
    <source>
        <dbReference type="EMBL" id="KGX89688.1"/>
    </source>
</evidence>
<accession>A0A0A5GEP2</accession>
<evidence type="ECO:0000313" key="2">
    <source>
        <dbReference type="Proteomes" id="UP000030403"/>
    </source>
</evidence>
<comment type="caution">
    <text evidence="1">The sequence shown here is derived from an EMBL/GenBank/DDBJ whole genome shotgun (WGS) entry which is preliminary data.</text>
</comment>
<dbReference type="RefSeq" id="WP_027446139.1">
    <property type="nucleotide sequence ID" value="NZ_AULJ01000031.1"/>
</dbReference>
<reference evidence="1 2" key="1">
    <citation type="submission" date="2013-08" db="EMBL/GenBank/DDBJ databases">
        <authorList>
            <person name="Huang J."/>
            <person name="Wang G."/>
        </authorList>
    </citation>
    <scope>NUCLEOTIDE SEQUENCE [LARGE SCALE GENOMIC DNA]</scope>
    <source>
        <strain evidence="1 2">BH030004</strain>
    </source>
</reference>
<sequence length="227" mass="26024">MKTSTAEEVKIKKIFDWLTENHFVPEDCKFSNDQYRYIRKQVLNNISLPGTTITPIMERFLYTISSSNRIKNIVVFGSYYGYALSWLLSGGIDNQDRNVVGIDIDSEACVGANQNLMRIKNTLNGNATFSIENQDALKEMDCIDDHSIDLCFLDIDVNGSKKEYIDLLEIWEDKMSQGGIILAHDPLVDKFQEDFSAFHEFIKTNDSFSHYVTLPLDFCGIDLFKRT</sequence>
<dbReference type="CDD" id="cd02440">
    <property type="entry name" value="AdoMet_MTases"/>
    <property type="match status" value="1"/>
</dbReference>
<dbReference type="EMBL" id="AVPF01000013">
    <property type="protein sequence ID" value="KGX89688.1"/>
    <property type="molecule type" value="Genomic_DNA"/>
</dbReference>
<dbReference type="Proteomes" id="UP000030403">
    <property type="component" value="Unassembled WGS sequence"/>
</dbReference>
<dbReference type="SUPFAM" id="SSF53335">
    <property type="entry name" value="S-adenosyl-L-methionine-dependent methyltransferases"/>
    <property type="match status" value="1"/>
</dbReference>
<dbReference type="InterPro" id="IPR029063">
    <property type="entry name" value="SAM-dependent_MTases_sf"/>
</dbReference>